<dbReference type="Proteomes" id="UP000199318">
    <property type="component" value="Unassembled WGS sequence"/>
</dbReference>
<evidence type="ECO:0000313" key="3">
    <source>
        <dbReference type="Proteomes" id="UP000199318"/>
    </source>
</evidence>
<dbReference type="AlphaFoldDB" id="A0A1H9WTP6"/>
<reference evidence="3" key="1">
    <citation type="submission" date="2016-10" db="EMBL/GenBank/DDBJ databases">
        <authorList>
            <person name="de Groot N.N."/>
        </authorList>
    </citation>
    <scope>NUCLEOTIDE SEQUENCE [LARGE SCALE GENOMIC DNA]</scope>
    <source>
        <strain evidence="3">10nlg</strain>
    </source>
</reference>
<accession>A0A1H9WTP6</accession>
<keyword evidence="3" id="KW-1185">Reference proteome</keyword>
<gene>
    <name evidence="2" type="ORF">SAMN05444126_14711</name>
</gene>
<dbReference type="InterPro" id="IPR025309">
    <property type="entry name" value="KTSC_dom"/>
</dbReference>
<evidence type="ECO:0000313" key="2">
    <source>
        <dbReference type="EMBL" id="SES37139.1"/>
    </source>
</evidence>
<dbReference type="Pfam" id="PF13619">
    <property type="entry name" value="KTSC"/>
    <property type="match status" value="1"/>
</dbReference>
<dbReference type="STRING" id="1464123.SAMN05444126_14711"/>
<evidence type="ECO:0000259" key="1">
    <source>
        <dbReference type="Pfam" id="PF13619"/>
    </source>
</evidence>
<protein>
    <submittedName>
        <fullName evidence="2">KTSC domain-containing protein</fullName>
    </submittedName>
</protein>
<organism evidence="2 3">
    <name type="scientific">Salisediminibacterium halotolerans</name>
    <dbReference type="NCBI Taxonomy" id="517425"/>
    <lineage>
        <taxon>Bacteria</taxon>
        <taxon>Bacillati</taxon>
        <taxon>Bacillota</taxon>
        <taxon>Bacilli</taxon>
        <taxon>Bacillales</taxon>
        <taxon>Bacillaceae</taxon>
        <taxon>Salisediminibacterium</taxon>
    </lineage>
</organism>
<dbReference type="EMBL" id="FOGV01000047">
    <property type="protein sequence ID" value="SES37139.1"/>
    <property type="molecule type" value="Genomic_DNA"/>
</dbReference>
<sequence>METTTVNDGYFESIGFEETGKKLHVRFSDGRYIVYYEVNNFEYVGLISANDMREYYETTIAKQHPHRVMRE</sequence>
<dbReference type="RefSeq" id="WP_093075301.1">
    <property type="nucleotide sequence ID" value="NZ_FOGV01000047.1"/>
</dbReference>
<proteinExistence type="predicted"/>
<dbReference type="OrthoDB" id="2884100at2"/>
<comment type="caution">
    <text evidence="2">The sequence shown here is derived from an EMBL/GenBank/DDBJ whole genome shotgun (WGS) entry which is preliminary data.</text>
</comment>
<feature type="domain" description="KTSC" evidence="1">
    <location>
        <begin position="12"/>
        <end position="62"/>
    </location>
</feature>
<name>A0A1H9WTP6_9BACI</name>